<proteinExistence type="predicted"/>
<dbReference type="RefSeq" id="WP_249163493.1">
    <property type="nucleotide sequence ID" value="NZ_CP126001.1"/>
</dbReference>
<name>A0A0E4BLY5_9BRAD</name>
<sequence length="79" mass="8699">MADLQQMLTSNGEKLAAAQKIQAGMLRKERELDDARREVELTVETKVQVALAAVRDKAKLDVEDSFKAEVAESSCHLLG</sequence>
<protein>
    <submittedName>
        <fullName evidence="2">Uncharacterized protein</fullName>
    </submittedName>
</protein>
<gene>
    <name evidence="2" type="ORF">NK6_1915</name>
</gene>
<evidence type="ECO:0000313" key="2">
    <source>
        <dbReference type="EMBL" id="BAR55098.1"/>
    </source>
</evidence>
<dbReference type="EMBL" id="AP014685">
    <property type="protein sequence ID" value="BAR55098.1"/>
    <property type="molecule type" value="Genomic_DNA"/>
</dbReference>
<evidence type="ECO:0000313" key="3">
    <source>
        <dbReference type="Proteomes" id="UP000063308"/>
    </source>
</evidence>
<dbReference type="AlphaFoldDB" id="A0A0E4BLY5"/>
<reference evidence="2 3" key="1">
    <citation type="submission" date="2014-11" db="EMBL/GenBank/DDBJ databases">
        <title>Symbiosis island explosion on the genome of extra-slow-growing strains of soybean bradyrhizobia with massive insertion sequences.</title>
        <authorList>
            <person name="Iida T."/>
            <person name="Minamisawa K."/>
        </authorList>
    </citation>
    <scope>NUCLEOTIDE SEQUENCE [LARGE SCALE GENOMIC DNA]</scope>
    <source>
        <strain evidence="2 3">NK6</strain>
    </source>
</reference>
<feature type="coiled-coil region" evidence="1">
    <location>
        <begin position="18"/>
        <end position="45"/>
    </location>
</feature>
<organism evidence="2 3">
    <name type="scientific">Bradyrhizobium diazoefficiens</name>
    <dbReference type="NCBI Taxonomy" id="1355477"/>
    <lineage>
        <taxon>Bacteria</taxon>
        <taxon>Pseudomonadati</taxon>
        <taxon>Pseudomonadota</taxon>
        <taxon>Alphaproteobacteria</taxon>
        <taxon>Hyphomicrobiales</taxon>
        <taxon>Nitrobacteraceae</taxon>
        <taxon>Bradyrhizobium</taxon>
    </lineage>
</organism>
<evidence type="ECO:0000256" key="1">
    <source>
        <dbReference type="SAM" id="Coils"/>
    </source>
</evidence>
<accession>A0A0E4BLY5</accession>
<dbReference type="Proteomes" id="UP000063308">
    <property type="component" value="Chromosome"/>
</dbReference>
<keyword evidence="1" id="KW-0175">Coiled coil</keyword>